<proteinExistence type="predicted"/>
<dbReference type="EMBL" id="JBBNAF010000008">
    <property type="protein sequence ID" value="KAK9120679.1"/>
    <property type="molecule type" value="Genomic_DNA"/>
</dbReference>
<dbReference type="GO" id="GO:0016705">
    <property type="term" value="F:oxidoreductase activity, acting on paired donors, with incorporation or reduction of molecular oxygen"/>
    <property type="evidence" value="ECO:0007669"/>
    <property type="project" value="InterPro"/>
</dbReference>
<evidence type="ECO:0000313" key="1">
    <source>
        <dbReference type="EMBL" id="KAK9120679.1"/>
    </source>
</evidence>
<dbReference type="InterPro" id="IPR036396">
    <property type="entry name" value="Cyt_P450_sf"/>
</dbReference>
<dbReference type="GO" id="GO:0004497">
    <property type="term" value="F:monooxygenase activity"/>
    <property type="evidence" value="ECO:0007669"/>
    <property type="project" value="InterPro"/>
</dbReference>
<keyword evidence="2" id="KW-1185">Reference proteome</keyword>
<gene>
    <name evidence="1" type="ORF">Syun_018296</name>
</gene>
<dbReference type="Proteomes" id="UP001420932">
    <property type="component" value="Unassembled WGS sequence"/>
</dbReference>
<accession>A0AAP0IS39</accession>
<dbReference type="SUPFAM" id="SSF48264">
    <property type="entry name" value="Cytochrome P450"/>
    <property type="match status" value="1"/>
</dbReference>
<comment type="caution">
    <text evidence="1">The sequence shown here is derived from an EMBL/GenBank/DDBJ whole genome shotgun (WGS) entry which is preliminary data.</text>
</comment>
<dbReference type="AlphaFoldDB" id="A0AAP0IS39"/>
<name>A0AAP0IS39_9MAGN</name>
<organism evidence="1 2">
    <name type="scientific">Stephania yunnanensis</name>
    <dbReference type="NCBI Taxonomy" id="152371"/>
    <lineage>
        <taxon>Eukaryota</taxon>
        <taxon>Viridiplantae</taxon>
        <taxon>Streptophyta</taxon>
        <taxon>Embryophyta</taxon>
        <taxon>Tracheophyta</taxon>
        <taxon>Spermatophyta</taxon>
        <taxon>Magnoliopsida</taxon>
        <taxon>Ranunculales</taxon>
        <taxon>Menispermaceae</taxon>
        <taxon>Menispermoideae</taxon>
        <taxon>Cissampelideae</taxon>
        <taxon>Stephania</taxon>
    </lineage>
</organism>
<dbReference type="Gene3D" id="1.10.630.10">
    <property type="entry name" value="Cytochrome P450"/>
    <property type="match status" value="1"/>
</dbReference>
<protein>
    <submittedName>
        <fullName evidence="1">Uncharacterized protein</fullName>
    </submittedName>
</protein>
<dbReference type="GO" id="GO:0020037">
    <property type="term" value="F:heme binding"/>
    <property type="evidence" value="ECO:0007669"/>
    <property type="project" value="InterPro"/>
</dbReference>
<dbReference type="GO" id="GO:0005506">
    <property type="term" value="F:iron ion binding"/>
    <property type="evidence" value="ECO:0007669"/>
    <property type="project" value="InterPro"/>
</dbReference>
<sequence length="103" mass="11318">MLVKVPAPSKAPRQLLGKGSETISILMDLDTEKIGASQARKKLVDALLDILSARRAERVTAAPQAKQDMTDALIDAEDEKGQKLNDEEIINILIMYLMLAMNL</sequence>
<evidence type="ECO:0000313" key="2">
    <source>
        <dbReference type="Proteomes" id="UP001420932"/>
    </source>
</evidence>
<reference evidence="1 2" key="1">
    <citation type="submission" date="2024-01" db="EMBL/GenBank/DDBJ databases">
        <title>Genome assemblies of Stephania.</title>
        <authorList>
            <person name="Yang L."/>
        </authorList>
    </citation>
    <scope>NUCLEOTIDE SEQUENCE [LARGE SCALE GENOMIC DNA]</scope>
    <source>
        <strain evidence="1">YNDBR</strain>
        <tissue evidence="1">Leaf</tissue>
    </source>
</reference>